<dbReference type="InterPro" id="IPR003439">
    <property type="entry name" value="ABC_transporter-like_ATP-bd"/>
</dbReference>
<dbReference type="GO" id="GO:0005524">
    <property type="term" value="F:ATP binding"/>
    <property type="evidence" value="ECO:0007669"/>
    <property type="project" value="InterPro"/>
</dbReference>
<dbReference type="PANTHER" id="PTHR48040">
    <property type="entry name" value="PLEIOTROPIC DRUG RESISTANCE PROTEIN 1-LIKE ISOFORM X1"/>
    <property type="match status" value="1"/>
</dbReference>
<evidence type="ECO:0000313" key="3">
    <source>
        <dbReference type="EMBL" id="KAJ4978148.1"/>
    </source>
</evidence>
<keyword evidence="4" id="KW-1185">Reference proteome</keyword>
<gene>
    <name evidence="3" type="ORF">NE237_008928</name>
</gene>
<dbReference type="GO" id="GO:0016887">
    <property type="term" value="F:ATP hydrolysis activity"/>
    <property type="evidence" value="ECO:0007669"/>
    <property type="project" value="InterPro"/>
</dbReference>
<dbReference type="Pfam" id="PF00005">
    <property type="entry name" value="ABC_tran"/>
    <property type="match status" value="1"/>
</dbReference>
<dbReference type="InterPro" id="IPR027417">
    <property type="entry name" value="P-loop_NTPase"/>
</dbReference>
<dbReference type="Pfam" id="PF14510">
    <property type="entry name" value="ABC_trans_N"/>
    <property type="match status" value="1"/>
</dbReference>
<comment type="caution">
    <text evidence="3">The sequence shown here is derived from an EMBL/GenBank/DDBJ whole genome shotgun (WGS) entry which is preliminary data.</text>
</comment>
<dbReference type="OrthoDB" id="66620at2759"/>
<protein>
    <recommendedName>
        <fullName evidence="5">ABC transporter domain-containing protein</fullName>
    </recommendedName>
</protein>
<name>A0A9Q0QZT9_9MAGN</name>
<dbReference type="AlphaFoldDB" id="A0A9Q0QZT9"/>
<organism evidence="3 4">
    <name type="scientific">Protea cynaroides</name>
    <dbReference type="NCBI Taxonomy" id="273540"/>
    <lineage>
        <taxon>Eukaryota</taxon>
        <taxon>Viridiplantae</taxon>
        <taxon>Streptophyta</taxon>
        <taxon>Embryophyta</taxon>
        <taxon>Tracheophyta</taxon>
        <taxon>Spermatophyta</taxon>
        <taxon>Magnoliopsida</taxon>
        <taxon>Proteales</taxon>
        <taxon>Proteaceae</taxon>
        <taxon>Protea</taxon>
    </lineage>
</organism>
<sequence>MAASNGSEYFEIEVDEHVQPLSWRPSNAEAVEQDEDELLWAALERLPSQHRTNFALLRRTPSESDAGEDTTETIDVRKLDRKGRELVVNKAFATNEQDNSNLLSGIKRRLDRVGLKVPNVEVRFENLCVRAEVQIGSRALPTLINYTRNVIERLLTVLKIFRAKRHTHKILDNVSGYVKPGRMTLLLGPPGSGKSTFLLALASKLDPHLKKTGSITYNGHKLDEFCVQRTSAYISQTDTHIAELTVRETLDFAARCQGASEDFAGLHMLNLRMLLFASWQLGFNVFFFWGNNWDST</sequence>
<accession>A0A9Q0QZT9</accession>
<dbReference type="EMBL" id="JAMYWD010000002">
    <property type="protein sequence ID" value="KAJ4978148.1"/>
    <property type="molecule type" value="Genomic_DNA"/>
</dbReference>
<evidence type="ECO:0000259" key="2">
    <source>
        <dbReference type="Pfam" id="PF14510"/>
    </source>
</evidence>
<dbReference type="Proteomes" id="UP001141806">
    <property type="component" value="Unassembled WGS sequence"/>
</dbReference>
<reference evidence="3" key="1">
    <citation type="journal article" date="2023" name="Plant J.">
        <title>The genome of the king protea, Protea cynaroides.</title>
        <authorList>
            <person name="Chang J."/>
            <person name="Duong T.A."/>
            <person name="Schoeman C."/>
            <person name="Ma X."/>
            <person name="Roodt D."/>
            <person name="Barker N."/>
            <person name="Li Z."/>
            <person name="Van de Peer Y."/>
            <person name="Mizrachi E."/>
        </authorList>
    </citation>
    <scope>NUCLEOTIDE SEQUENCE</scope>
    <source>
        <tissue evidence="3">Young leaves</tissue>
    </source>
</reference>
<dbReference type="Gene3D" id="3.40.50.300">
    <property type="entry name" value="P-loop containing nucleotide triphosphate hydrolases"/>
    <property type="match status" value="1"/>
</dbReference>
<feature type="domain" description="Pleiotropic ABC efflux transporter N-terminal" evidence="2">
    <location>
        <begin position="95"/>
        <end position="145"/>
    </location>
</feature>
<evidence type="ECO:0008006" key="5">
    <source>
        <dbReference type="Google" id="ProtNLM"/>
    </source>
</evidence>
<dbReference type="PANTHER" id="PTHR48040:SF13">
    <property type="entry name" value="ABC TRANSPORTER G FAMILY MEMBER 31"/>
    <property type="match status" value="1"/>
</dbReference>
<dbReference type="InterPro" id="IPR029481">
    <property type="entry name" value="ABC_trans_N"/>
</dbReference>
<feature type="domain" description="ABC transporter" evidence="1">
    <location>
        <begin position="171"/>
        <end position="266"/>
    </location>
</feature>
<dbReference type="SUPFAM" id="SSF52540">
    <property type="entry name" value="P-loop containing nucleoside triphosphate hydrolases"/>
    <property type="match status" value="1"/>
</dbReference>
<evidence type="ECO:0000259" key="1">
    <source>
        <dbReference type="Pfam" id="PF00005"/>
    </source>
</evidence>
<evidence type="ECO:0000313" key="4">
    <source>
        <dbReference type="Proteomes" id="UP001141806"/>
    </source>
</evidence>
<proteinExistence type="predicted"/>